<proteinExistence type="predicted"/>
<feature type="compositionally biased region" description="Gly residues" evidence="1">
    <location>
        <begin position="23"/>
        <end position="33"/>
    </location>
</feature>
<dbReference type="Proteomes" id="UP000291020">
    <property type="component" value="Unassembled WGS sequence"/>
</dbReference>
<accession>A0A452H124</accession>
<name>A0A452H124_9SAUR</name>
<evidence type="ECO:0000313" key="3">
    <source>
        <dbReference type="Proteomes" id="UP000291020"/>
    </source>
</evidence>
<reference evidence="2" key="2">
    <citation type="submission" date="2025-08" db="UniProtKB">
        <authorList>
            <consortium name="Ensembl"/>
        </authorList>
    </citation>
    <scope>IDENTIFICATION</scope>
</reference>
<keyword evidence="3" id="KW-1185">Reference proteome</keyword>
<feature type="compositionally biased region" description="Polar residues" evidence="1">
    <location>
        <begin position="131"/>
        <end position="144"/>
    </location>
</feature>
<sequence>AGGRAAAPAEDEHGVRGLCQGEAGAGAGTGGEADAGLAAAAPVRPSARLLRFANQAPVPRHRRDPHTGHPGFLHGQTAQQAGRAHQRDPLPDSQVSGGSSPPGLRAGVGKPLVPGVAGGSSLHGYALPRPQTCSDGPSQPTTPSWDAGRTAQRPPGHPQASSGLSRPVTGSVLAWCLQFHILGATWPGEALILNGHCGAAVCPGVPLPAGISSPSH</sequence>
<feature type="region of interest" description="Disordered" evidence="1">
    <location>
        <begin position="1"/>
        <end position="39"/>
    </location>
</feature>
<protein>
    <submittedName>
        <fullName evidence="2">Uncharacterized protein</fullName>
    </submittedName>
</protein>
<evidence type="ECO:0000313" key="2">
    <source>
        <dbReference type="Ensembl" id="ENSGAGP00000008069.1"/>
    </source>
</evidence>
<evidence type="ECO:0000256" key="1">
    <source>
        <dbReference type="SAM" id="MobiDB-lite"/>
    </source>
</evidence>
<dbReference type="Ensembl" id="ENSGAGT00000009295.1">
    <property type="protein sequence ID" value="ENSGAGP00000008069.1"/>
    <property type="gene ID" value="ENSGAGG00000006418.1"/>
</dbReference>
<dbReference type="AlphaFoldDB" id="A0A452H124"/>
<reference evidence="3" key="1">
    <citation type="journal article" date="2017" name="PLoS ONE">
        <title>The Agassiz's desert tortoise genome provides a resource for the conservation of a threatened species.</title>
        <authorList>
            <person name="Tollis M."/>
            <person name="DeNardo D.F."/>
            <person name="Cornelius J.A."/>
            <person name="Dolby G.A."/>
            <person name="Edwards T."/>
            <person name="Henen B.T."/>
            <person name="Karl A.E."/>
            <person name="Murphy R.W."/>
            <person name="Kusumi K."/>
        </authorList>
    </citation>
    <scope>NUCLEOTIDE SEQUENCE [LARGE SCALE GENOMIC DNA]</scope>
</reference>
<reference evidence="2" key="3">
    <citation type="submission" date="2025-09" db="UniProtKB">
        <authorList>
            <consortium name="Ensembl"/>
        </authorList>
    </citation>
    <scope>IDENTIFICATION</scope>
</reference>
<organism evidence="2 3">
    <name type="scientific">Gopherus agassizii</name>
    <name type="common">Agassiz's desert tortoise</name>
    <dbReference type="NCBI Taxonomy" id="38772"/>
    <lineage>
        <taxon>Eukaryota</taxon>
        <taxon>Metazoa</taxon>
        <taxon>Chordata</taxon>
        <taxon>Craniata</taxon>
        <taxon>Vertebrata</taxon>
        <taxon>Euteleostomi</taxon>
        <taxon>Archelosauria</taxon>
        <taxon>Testudinata</taxon>
        <taxon>Testudines</taxon>
        <taxon>Cryptodira</taxon>
        <taxon>Durocryptodira</taxon>
        <taxon>Testudinoidea</taxon>
        <taxon>Testudinidae</taxon>
        <taxon>Gopherus</taxon>
    </lineage>
</organism>
<feature type="region of interest" description="Disordered" evidence="1">
    <location>
        <begin position="57"/>
        <end position="165"/>
    </location>
</feature>